<feature type="compositionally biased region" description="Low complexity" evidence="15">
    <location>
        <begin position="146"/>
        <end position="162"/>
    </location>
</feature>
<gene>
    <name evidence="17" type="ORF">M427DRAFT_135486</name>
</gene>
<dbReference type="Pfam" id="PF00168">
    <property type="entry name" value="C2"/>
    <property type="match status" value="1"/>
</dbReference>
<evidence type="ECO:0000256" key="8">
    <source>
        <dbReference type="ARBA" id="ARBA00022837"/>
    </source>
</evidence>
<accession>A0A139ADP2</accession>
<dbReference type="AlphaFoldDB" id="A0A139ADP2"/>
<feature type="compositionally biased region" description="Low complexity" evidence="15">
    <location>
        <begin position="410"/>
        <end position="426"/>
    </location>
</feature>
<dbReference type="GO" id="GO:0005886">
    <property type="term" value="C:plasma membrane"/>
    <property type="evidence" value="ECO:0007669"/>
    <property type="project" value="UniProtKB-SubCell"/>
</dbReference>
<dbReference type="CDD" id="cd00519">
    <property type="entry name" value="Lipase_3"/>
    <property type="match status" value="1"/>
</dbReference>
<keyword evidence="11" id="KW-0443">Lipid metabolism</keyword>
<dbReference type="InterPro" id="IPR000008">
    <property type="entry name" value="C2_dom"/>
</dbReference>
<evidence type="ECO:0000256" key="3">
    <source>
        <dbReference type="ARBA" id="ARBA00022475"/>
    </source>
</evidence>
<evidence type="ECO:0000256" key="2">
    <source>
        <dbReference type="ARBA" id="ARBA00004651"/>
    </source>
</evidence>
<keyword evidence="8" id="KW-0106">Calcium</keyword>
<evidence type="ECO:0000256" key="10">
    <source>
        <dbReference type="ARBA" id="ARBA00022989"/>
    </source>
</evidence>
<dbReference type="PANTHER" id="PTHR45792:SF8">
    <property type="entry name" value="DIACYLGLYCEROL LIPASE-ALPHA"/>
    <property type="match status" value="1"/>
</dbReference>
<feature type="compositionally biased region" description="Basic and acidic residues" evidence="15">
    <location>
        <begin position="371"/>
        <end position="388"/>
    </location>
</feature>
<dbReference type="InterPro" id="IPR029058">
    <property type="entry name" value="AB_hydrolase_fold"/>
</dbReference>
<evidence type="ECO:0000256" key="4">
    <source>
        <dbReference type="ARBA" id="ARBA00022553"/>
    </source>
</evidence>
<dbReference type="GO" id="GO:0016298">
    <property type="term" value="F:lipase activity"/>
    <property type="evidence" value="ECO:0007669"/>
    <property type="project" value="TreeGrafter"/>
</dbReference>
<comment type="cofactor">
    <cofactor evidence="1">
        <name>Ca(2+)</name>
        <dbReference type="ChEBI" id="CHEBI:29108"/>
    </cofactor>
</comment>
<evidence type="ECO:0000256" key="6">
    <source>
        <dbReference type="ARBA" id="ARBA00022723"/>
    </source>
</evidence>
<dbReference type="EMBL" id="KQ965766">
    <property type="protein sequence ID" value="KXS14779.1"/>
    <property type="molecule type" value="Genomic_DNA"/>
</dbReference>
<dbReference type="Proteomes" id="UP000070544">
    <property type="component" value="Unassembled WGS sequence"/>
</dbReference>
<keyword evidence="5" id="KW-0812">Transmembrane</keyword>
<evidence type="ECO:0000256" key="15">
    <source>
        <dbReference type="SAM" id="MobiDB-lite"/>
    </source>
</evidence>
<feature type="region of interest" description="Disordered" evidence="15">
    <location>
        <begin position="105"/>
        <end position="178"/>
    </location>
</feature>
<proteinExistence type="predicted"/>
<feature type="compositionally biased region" description="Acidic residues" evidence="15">
    <location>
        <begin position="924"/>
        <end position="935"/>
    </location>
</feature>
<evidence type="ECO:0000313" key="18">
    <source>
        <dbReference type="Proteomes" id="UP000070544"/>
    </source>
</evidence>
<comment type="catalytic activity">
    <reaction evidence="13">
        <text>a 1,2-diacyl-sn-glycerol + H2O = a 2-acylglycerol + a fatty acid + H(+)</text>
        <dbReference type="Rhea" id="RHEA:33275"/>
        <dbReference type="ChEBI" id="CHEBI:15377"/>
        <dbReference type="ChEBI" id="CHEBI:15378"/>
        <dbReference type="ChEBI" id="CHEBI:17389"/>
        <dbReference type="ChEBI" id="CHEBI:17815"/>
        <dbReference type="ChEBI" id="CHEBI:28868"/>
        <dbReference type="EC" id="3.1.1.116"/>
    </reaction>
    <physiologicalReaction direction="left-to-right" evidence="13">
        <dbReference type="Rhea" id="RHEA:33276"/>
    </physiologicalReaction>
</comment>
<dbReference type="Pfam" id="PF01764">
    <property type="entry name" value="Lipase_3"/>
    <property type="match status" value="1"/>
</dbReference>
<keyword evidence="10" id="KW-1133">Transmembrane helix</keyword>
<evidence type="ECO:0000256" key="1">
    <source>
        <dbReference type="ARBA" id="ARBA00001913"/>
    </source>
</evidence>
<feature type="domain" description="C2" evidence="16">
    <location>
        <begin position="179"/>
        <end position="303"/>
    </location>
</feature>
<feature type="compositionally biased region" description="Polar residues" evidence="15">
    <location>
        <begin position="31"/>
        <end position="52"/>
    </location>
</feature>
<feature type="compositionally biased region" description="Low complexity" evidence="15">
    <location>
        <begin position="7"/>
        <end position="30"/>
    </location>
</feature>
<dbReference type="SUPFAM" id="SSF53474">
    <property type="entry name" value="alpha/beta-Hydrolases"/>
    <property type="match status" value="1"/>
</dbReference>
<dbReference type="Gene3D" id="2.60.40.150">
    <property type="entry name" value="C2 domain"/>
    <property type="match status" value="1"/>
</dbReference>
<comment type="subcellular location">
    <subcellularLocation>
        <location evidence="2">Cell membrane</location>
        <topology evidence="2">Multi-pass membrane protein</topology>
    </subcellularLocation>
</comment>
<feature type="region of interest" description="Disordered" evidence="15">
    <location>
        <begin position="1"/>
        <end position="72"/>
    </location>
</feature>
<dbReference type="Gene3D" id="3.40.50.1820">
    <property type="entry name" value="alpha/beta hydrolase"/>
    <property type="match status" value="1"/>
</dbReference>
<dbReference type="PROSITE" id="PS50004">
    <property type="entry name" value="C2"/>
    <property type="match status" value="1"/>
</dbReference>
<keyword evidence="18" id="KW-1185">Reference proteome</keyword>
<evidence type="ECO:0000259" key="16">
    <source>
        <dbReference type="PROSITE" id="PS50004"/>
    </source>
</evidence>
<evidence type="ECO:0000313" key="17">
    <source>
        <dbReference type="EMBL" id="KXS14779.1"/>
    </source>
</evidence>
<dbReference type="GO" id="GO:0046340">
    <property type="term" value="P:diacylglycerol catabolic process"/>
    <property type="evidence" value="ECO:0007669"/>
    <property type="project" value="TreeGrafter"/>
</dbReference>
<feature type="compositionally biased region" description="Low complexity" evidence="15">
    <location>
        <begin position="351"/>
        <end position="363"/>
    </location>
</feature>
<keyword evidence="3" id="KW-1003">Cell membrane</keyword>
<dbReference type="SUPFAM" id="SSF49562">
    <property type="entry name" value="C2 domain (Calcium/lipid-binding domain, CaLB)"/>
    <property type="match status" value="1"/>
</dbReference>
<dbReference type="InterPro" id="IPR002921">
    <property type="entry name" value="Fungal_lipase-type"/>
</dbReference>
<name>A0A139ADP2_GONPJ</name>
<feature type="compositionally biased region" description="Basic and acidic residues" evidence="15">
    <location>
        <begin position="164"/>
        <end position="178"/>
    </location>
</feature>
<feature type="compositionally biased region" description="Pro residues" evidence="15">
    <location>
        <begin position="111"/>
        <end position="127"/>
    </location>
</feature>
<keyword evidence="9" id="KW-0442">Lipid degradation</keyword>
<keyword evidence="4" id="KW-0597">Phosphoprotein</keyword>
<evidence type="ECO:0000256" key="7">
    <source>
        <dbReference type="ARBA" id="ARBA00022801"/>
    </source>
</evidence>
<evidence type="ECO:0000256" key="11">
    <source>
        <dbReference type="ARBA" id="ARBA00023098"/>
    </source>
</evidence>
<feature type="region of interest" description="Disordered" evidence="15">
    <location>
        <begin position="351"/>
        <end position="439"/>
    </location>
</feature>
<feature type="region of interest" description="Disordered" evidence="15">
    <location>
        <begin position="919"/>
        <end position="944"/>
    </location>
</feature>
<dbReference type="GO" id="GO:0046872">
    <property type="term" value="F:metal ion binding"/>
    <property type="evidence" value="ECO:0007669"/>
    <property type="project" value="UniProtKB-KW"/>
</dbReference>
<feature type="compositionally biased region" description="Low complexity" evidence="15">
    <location>
        <begin position="53"/>
        <end position="72"/>
    </location>
</feature>
<dbReference type="OMA" id="IASYGWK"/>
<dbReference type="EC" id="3.1.1.116" evidence="14"/>
<sequence length="944" mass="101408">MPDSGTASQANSQAAATATNASSAAPPLAAKTQSASHSAARTSTLNNGESTLTSTSAPTPQHPSTSTPQWLSSLSSSFKNISIPSIPQIPSLNLPPIQSLVPSSLASALSPAPPPSQPSPSSPPSPPETELRSVHDGLIGGVPIVTTDSPDPASQSDPPATSEPAHDTPSHLSHPEKERWDDLTWVPSPSKTQTLVPPTGHLYVFIIRIVMNDKRSSITNPYFSVSVGDQVYETVVSQFSDGRWNAGFDFSVPLHVQLFGSLQLDLYNANAILADRHLGRAELRISSLEGMPEEFVTWYEMWHKDKSIGNISHPALQKQLGGSGVNLGAVQVRIMYRYQHLSRPSTAPPVVAAATLSSTSSQAPPDPTRTTNEDMVQKAEEAAVRKDVAPPVGMPADVGRGTSAEKARQASTTSTSSAVAATAPTTTLPPPPRDDLTESSLFLDAPFTPLTLPPSLLTSLASATSTTSLLHLYRVVSSLLALMGQGVERPTTEMLGGLKLLEKYYRTWNGGRKVGRGKMKEVGGQRGVTVCEEAKWNWRFAMAAYGWIGITFQTNTLGRPIGAPTPEKLLSAKPDAASVVEYLGIPKEDLLEGVFGDNRVFVPVYYVAVDKNTESIVLAIRGSLSHLDALTDLLCAYTHYNGGLVHSGMLQAARWFLENVIPKCVTWMKEKGFRKFRIVGHSLGAGTASLLGALVVDGGAALWALPNGEVLENVEVTCWAFATPAVGSVELTSRPEYKSVIKTVVVAYDLVPRMSYGSFADLKNLLICAIEATESDEGWDIVKFLTSSPTNPPRTLKDKLALIDECRRRLGIGQKDAKPLNPKLFPLGEIYYLLKPEDVPGSAAGSGGVGAEENLVSAGGSASATKKKRQSGEWRMYLVDESEFDELIIRMSMFVDHFPSTYDQAFTAAFHNMMVRSGRAAREESEDENGEEVELAELGKRRNG</sequence>
<keyword evidence="7" id="KW-0378">Hydrolase</keyword>
<dbReference type="OrthoDB" id="438440at2759"/>
<keyword evidence="6" id="KW-0479">Metal-binding</keyword>
<keyword evidence="12" id="KW-0472">Membrane</keyword>
<protein>
    <recommendedName>
        <fullName evidence="14">sn-1-specific diacylglycerol lipase</fullName>
        <ecNumber evidence="14">3.1.1.116</ecNumber>
    </recommendedName>
</protein>
<dbReference type="CDD" id="cd00030">
    <property type="entry name" value="C2"/>
    <property type="match status" value="1"/>
</dbReference>
<evidence type="ECO:0000256" key="12">
    <source>
        <dbReference type="ARBA" id="ARBA00023136"/>
    </source>
</evidence>
<evidence type="ECO:0000256" key="13">
    <source>
        <dbReference type="ARBA" id="ARBA00024531"/>
    </source>
</evidence>
<evidence type="ECO:0000256" key="9">
    <source>
        <dbReference type="ARBA" id="ARBA00022963"/>
    </source>
</evidence>
<organism evidence="17 18">
    <name type="scientific">Gonapodya prolifera (strain JEL478)</name>
    <name type="common">Monoblepharis prolifera</name>
    <dbReference type="NCBI Taxonomy" id="1344416"/>
    <lineage>
        <taxon>Eukaryota</taxon>
        <taxon>Fungi</taxon>
        <taxon>Fungi incertae sedis</taxon>
        <taxon>Chytridiomycota</taxon>
        <taxon>Chytridiomycota incertae sedis</taxon>
        <taxon>Monoblepharidomycetes</taxon>
        <taxon>Monoblepharidales</taxon>
        <taxon>Gonapodyaceae</taxon>
        <taxon>Gonapodya</taxon>
    </lineage>
</organism>
<reference evidence="17 18" key="1">
    <citation type="journal article" date="2015" name="Genome Biol. Evol.">
        <title>Phylogenomic analyses indicate that early fungi evolved digesting cell walls of algal ancestors of land plants.</title>
        <authorList>
            <person name="Chang Y."/>
            <person name="Wang S."/>
            <person name="Sekimoto S."/>
            <person name="Aerts A.L."/>
            <person name="Choi C."/>
            <person name="Clum A."/>
            <person name="LaButti K.M."/>
            <person name="Lindquist E.A."/>
            <person name="Yee Ngan C."/>
            <person name="Ohm R.A."/>
            <person name="Salamov A.A."/>
            <person name="Grigoriev I.V."/>
            <person name="Spatafora J.W."/>
            <person name="Berbee M.L."/>
        </authorList>
    </citation>
    <scope>NUCLEOTIDE SEQUENCE [LARGE SCALE GENOMIC DNA]</scope>
    <source>
        <strain evidence="17 18">JEL478</strain>
    </source>
</reference>
<dbReference type="PANTHER" id="PTHR45792">
    <property type="entry name" value="DIACYLGLYCEROL LIPASE HOMOLOG-RELATED"/>
    <property type="match status" value="1"/>
</dbReference>
<evidence type="ECO:0000256" key="14">
    <source>
        <dbReference type="ARBA" id="ARBA00026104"/>
    </source>
</evidence>
<dbReference type="GO" id="GO:0019369">
    <property type="term" value="P:arachidonate metabolic process"/>
    <property type="evidence" value="ECO:0007669"/>
    <property type="project" value="TreeGrafter"/>
</dbReference>
<dbReference type="InterPro" id="IPR052214">
    <property type="entry name" value="DAG_Lipase-Related"/>
</dbReference>
<evidence type="ECO:0000256" key="5">
    <source>
        <dbReference type="ARBA" id="ARBA00022692"/>
    </source>
</evidence>
<dbReference type="InterPro" id="IPR035892">
    <property type="entry name" value="C2_domain_sf"/>
</dbReference>